<sequence length="357" mass="41158">MTLKAFTKLVRRDVKIYAQGQQLYRAKRKALDQIYGDAKQEYHKLRKLLLLQKDQEDIQMLVEVEEQLQLQVEVQQRLLGCSRLGHAARKSIDSIMQVLPRWRNVLILKNTIAQSTSIVTTHMASFHSTDAAFEKWKNKFSFDVRGEQQPSKNYIRYAVRQKRADTKRALKSILFNGGCSTSKDESFAKIEADYADQLNKKSRIKSARQAKRASHKKLKSKHRKENLFEDYDENPERVFRATFGKRGFTWTFRPSEMGFDWTGNFGWGGSRFNEQGSRSRTEFDAESFIPGTYADRKILGLPTAGPLKIEDVKAAFRSTALKWHPDKHQGSSRADAEEKFKHCVNAYKSLCDALSTS</sequence>
<reference evidence="2" key="1">
    <citation type="submission" date="2020-06" db="EMBL/GenBank/DDBJ databases">
        <authorList>
            <person name="Li T."/>
            <person name="Hu X."/>
            <person name="Zhang T."/>
            <person name="Song X."/>
            <person name="Zhang H."/>
            <person name="Dai N."/>
            <person name="Sheng W."/>
            <person name="Hou X."/>
            <person name="Wei L."/>
        </authorList>
    </citation>
    <scope>NUCLEOTIDE SEQUENCE</scope>
    <source>
        <strain evidence="2">3651</strain>
        <tissue evidence="2">Leaf</tissue>
    </source>
</reference>
<dbReference type="PANTHER" id="PTHR45376:SF5">
    <property type="entry name" value="CHAPERONE DNAJ-DOMAIN SUPERFAMILY PROTEIN"/>
    <property type="match status" value="1"/>
</dbReference>
<accession>A0AAE1XRR3</accession>
<gene>
    <name evidence="2" type="ORF">Salat_2504100</name>
</gene>
<evidence type="ECO:0000259" key="1">
    <source>
        <dbReference type="PROSITE" id="PS50076"/>
    </source>
</evidence>
<dbReference type="Pfam" id="PF00226">
    <property type="entry name" value="DnaJ"/>
    <property type="match status" value="1"/>
</dbReference>
<feature type="domain" description="J" evidence="1">
    <location>
        <begin position="294"/>
        <end position="355"/>
    </location>
</feature>
<evidence type="ECO:0000313" key="3">
    <source>
        <dbReference type="Proteomes" id="UP001293254"/>
    </source>
</evidence>
<proteinExistence type="predicted"/>
<comment type="caution">
    <text evidence="2">The sequence shown here is derived from an EMBL/GenBank/DDBJ whole genome shotgun (WGS) entry which is preliminary data.</text>
</comment>
<dbReference type="SMART" id="SM00271">
    <property type="entry name" value="DnaJ"/>
    <property type="match status" value="1"/>
</dbReference>
<reference evidence="2" key="2">
    <citation type="journal article" date="2024" name="Plant">
        <title>Genomic evolution and insights into agronomic trait innovations of Sesamum species.</title>
        <authorList>
            <person name="Miao H."/>
            <person name="Wang L."/>
            <person name="Qu L."/>
            <person name="Liu H."/>
            <person name="Sun Y."/>
            <person name="Le M."/>
            <person name="Wang Q."/>
            <person name="Wei S."/>
            <person name="Zheng Y."/>
            <person name="Lin W."/>
            <person name="Duan Y."/>
            <person name="Cao H."/>
            <person name="Xiong S."/>
            <person name="Wang X."/>
            <person name="Wei L."/>
            <person name="Li C."/>
            <person name="Ma Q."/>
            <person name="Ju M."/>
            <person name="Zhao R."/>
            <person name="Li G."/>
            <person name="Mu C."/>
            <person name="Tian Q."/>
            <person name="Mei H."/>
            <person name="Zhang T."/>
            <person name="Gao T."/>
            <person name="Zhang H."/>
        </authorList>
    </citation>
    <scope>NUCLEOTIDE SEQUENCE</scope>
    <source>
        <strain evidence="2">3651</strain>
    </source>
</reference>
<evidence type="ECO:0000313" key="2">
    <source>
        <dbReference type="EMBL" id="KAK4416786.1"/>
    </source>
</evidence>
<dbReference type="InterPro" id="IPR001623">
    <property type="entry name" value="DnaJ_domain"/>
</dbReference>
<dbReference type="PRINTS" id="PR00625">
    <property type="entry name" value="JDOMAIN"/>
</dbReference>
<dbReference type="PANTHER" id="PTHR45376">
    <property type="entry name" value="CHAPERONE DNAJ-DOMAIN SUPERFAMILY PROTEIN-RELATED"/>
    <property type="match status" value="1"/>
</dbReference>
<dbReference type="AlphaFoldDB" id="A0AAE1XRR3"/>
<dbReference type="EMBL" id="JACGWO010000010">
    <property type="protein sequence ID" value="KAK4416786.1"/>
    <property type="molecule type" value="Genomic_DNA"/>
</dbReference>
<dbReference type="PROSITE" id="PS50076">
    <property type="entry name" value="DNAJ_2"/>
    <property type="match status" value="1"/>
</dbReference>
<protein>
    <recommendedName>
        <fullName evidence="1">J domain-containing protein</fullName>
    </recommendedName>
</protein>
<organism evidence="2 3">
    <name type="scientific">Sesamum alatum</name>
    <dbReference type="NCBI Taxonomy" id="300844"/>
    <lineage>
        <taxon>Eukaryota</taxon>
        <taxon>Viridiplantae</taxon>
        <taxon>Streptophyta</taxon>
        <taxon>Embryophyta</taxon>
        <taxon>Tracheophyta</taxon>
        <taxon>Spermatophyta</taxon>
        <taxon>Magnoliopsida</taxon>
        <taxon>eudicotyledons</taxon>
        <taxon>Gunneridae</taxon>
        <taxon>Pentapetalae</taxon>
        <taxon>asterids</taxon>
        <taxon>lamiids</taxon>
        <taxon>Lamiales</taxon>
        <taxon>Pedaliaceae</taxon>
        <taxon>Sesamum</taxon>
    </lineage>
</organism>
<dbReference type="InterPro" id="IPR036869">
    <property type="entry name" value="J_dom_sf"/>
</dbReference>
<keyword evidence="3" id="KW-1185">Reference proteome</keyword>
<dbReference type="CDD" id="cd06257">
    <property type="entry name" value="DnaJ"/>
    <property type="match status" value="1"/>
</dbReference>
<dbReference type="SUPFAM" id="SSF46565">
    <property type="entry name" value="Chaperone J-domain"/>
    <property type="match status" value="1"/>
</dbReference>
<dbReference type="Gene3D" id="1.10.287.110">
    <property type="entry name" value="DnaJ domain"/>
    <property type="match status" value="1"/>
</dbReference>
<dbReference type="Proteomes" id="UP001293254">
    <property type="component" value="Unassembled WGS sequence"/>
</dbReference>
<name>A0AAE1XRR3_9LAMI</name>